<comment type="caution">
    <text evidence="11">The sequence shown here is derived from an EMBL/GenBank/DDBJ whole genome shotgun (WGS) entry which is preliminary data.</text>
</comment>
<evidence type="ECO:0000256" key="1">
    <source>
        <dbReference type="ARBA" id="ARBA00004123"/>
    </source>
</evidence>
<evidence type="ECO:0000256" key="2">
    <source>
        <dbReference type="ARBA" id="ARBA00008997"/>
    </source>
</evidence>
<comment type="similarity">
    <text evidence="2 7">Belongs to the NSE4 family.</text>
</comment>
<dbReference type="RefSeq" id="XP_062738530.1">
    <property type="nucleotide sequence ID" value="XM_062875284.1"/>
</dbReference>
<feature type="region of interest" description="Disordered" evidence="8">
    <location>
        <begin position="1"/>
        <end position="65"/>
    </location>
</feature>
<evidence type="ECO:0000256" key="3">
    <source>
        <dbReference type="ARBA" id="ARBA00022763"/>
    </source>
</evidence>
<organism evidence="11 12">
    <name type="scientific">Podospora bellae-mahoneyi</name>
    <dbReference type="NCBI Taxonomy" id="2093777"/>
    <lineage>
        <taxon>Eukaryota</taxon>
        <taxon>Fungi</taxon>
        <taxon>Dikarya</taxon>
        <taxon>Ascomycota</taxon>
        <taxon>Pezizomycotina</taxon>
        <taxon>Sordariomycetes</taxon>
        <taxon>Sordariomycetidae</taxon>
        <taxon>Sordariales</taxon>
        <taxon>Podosporaceae</taxon>
        <taxon>Podospora</taxon>
    </lineage>
</organism>
<evidence type="ECO:0000313" key="11">
    <source>
        <dbReference type="EMBL" id="KAK4649555.1"/>
    </source>
</evidence>
<name>A0ABR0G1F0_9PEZI</name>
<evidence type="ECO:0000256" key="6">
    <source>
        <dbReference type="ARBA" id="ARBA00023242"/>
    </source>
</evidence>
<dbReference type="GeneID" id="87894766"/>
<evidence type="ECO:0000259" key="10">
    <source>
        <dbReference type="Pfam" id="PF15412"/>
    </source>
</evidence>
<dbReference type="InterPro" id="IPR014854">
    <property type="entry name" value="Nse4_C"/>
</dbReference>
<comment type="subunit">
    <text evidence="7">Component of the SMC5-SMC6 complex.</text>
</comment>
<comment type="function">
    <text evidence="7">Component of the SMC5-SMC6 complex, that promotes sister chromatid alignment after DNA damage and facilitates double-stranded DNA breaks (DSBs) repair via homologous recombination between sister chromatids.</text>
</comment>
<evidence type="ECO:0000313" key="12">
    <source>
        <dbReference type="Proteomes" id="UP001322138"/>
    </source>
</evidence>
<dbReference type="Pfam" id="PF15412">
    <property type="entry name" value="Nse4-Nse3_bdg"/>
    <property type="match status" value="1"/>
</dbReference>
<feature type="domain" description="Nse4/EID protein Nse3/MAGE-binding" evidence="10">
    <location>
        <begin position="117"/>
        <end position="169"/>
    </location>
</feature>
<evidence type="ECO:0000259" key="9">
    <source>
        <dbReference type="Pfam" id="PF08743"/>
    </source>
</evidence>
<dbReference type="PANTHER" id="PTHR16140">
    <property type="entry name" value="NON-STRUCTURAL MAINTENANCE OF CHROMOSOMES ELEMENT 4"/>
    <property type="match status" value="1"/>
</dbReference>
<evidence type="ECO:0000256" key="4">
    <source>
        <dbReference type="ARBA" id="ARBA00023172"/>
    </source>
</evidence>
<feature type="domain" description="Non-structural maintenance of chromosome element 4 C-terminal" evidence="9">
    <location>
        <begin position="324"/>
        <end position="414"/>
    </location>
</feature>
<evidence type="ECO:0000256" key="8">
    <source>
        <dbReference type="SAM" id="MobiDB-lite"/>
    </source>
</evidence>
<dbReference type="PANTHER" id="PTHR16140:SF0">
    <property type="entry name" value="NON-STRUCTURAL MAINTENANCE OF CHROMOSOMES ELEMENT 4"/>
    <property type="match status" value="1"/>
</dbReference>
<evidence type="ECO:0000256" key="7">
    <source>
        <dbReference type="RuleBase" id="RU365071"/>
    </source>
</evidence>
<dbReference type="InterPro" id="IPR027786">
    <property type="entry name" value="Nse4/EID"/>
</dbReference>
<keyword evidence="12" id="KW-1185">Reference proteome</keyword>
<keyword evidence="3 7" id="KW-0227">DNA damage</keyword>
<dbReference type="EMBL" id="JAFFGZ010000001">
    <property type="protein sequence ID" value="KAK4649555.1"/>
    <property type="molecule type" value="Genomic_DNA"/>
</dbReference>
<keyword evidence="4 7" id="KW-0233">DNA recombination</keyword>
<dbReference type="InterPro" id="IPR029225">
    <property type="entry name" value="Nse4_Nse3-bd"/>
</dbReference>
<comment type="subcellular location">
    <subcellularLocation>
        <location evidence="1 7">Nucleus</location>
    </subcellularLocation>
</comment>
<accession>A0ABR0G1F0</accession>
<evidence type="ECO:0000256" key="5">
    <source>
        <dbReference type="ARBA" id="ARBA00023204"/>
    </source>
</evidence>
<feature type="compositionally biased region" description="Basic and acidic residues" evidence="8">
    <location>
        <begin position="1"/>
        <end position="18"/>
    </location>
</feature>
<reference evidence="11 12" key="1">
    <citation type="journal article" date="2023" name="bioRxiv">
        <title>High-quality genome assemblies of four members of thePodospora anserinaspecies complex.</title>
        <authorList>
            <person name="Ament-Velasquez S.L."/>
            <person name="Vogan A.A."/>
            <person name="Wallerman O."/>
            <person name="Hartmann F."/>
            <person name="Gautier V."/>
            <person name="Silar P."/>
            <person name="Giraud T."/>
            <person name="Johannesson H."/>
        </authorList>
    </citation>
    <scope>NUCLEOTIDE SEQUENCE [LARGE SCALE GENOMIC DNA]</scope>
    <source>
        <strain evidence="11 12">CBS 112042</strain>
    </source>
</reference>
<keyword evidence="6 7" id="KW-0539">Nucleus</keyword>
<sequence>MDDRNHLAVRGRGKENEPPTRSSRKRTSDIGGDPSTSRRRIREPSVQADHGDGDEYDPEQPMQERRQIQRSMRETWRELKENQDRLIGEDHNPLIRILDKQDATLVRVKQTNEAAIDARVLVSIADMSVKRAQKVGQGNVGGLDLDEFISKASTFMRNGGGIENDEAAELSNTQRRRRQPRGALGSDEEDIGDEGDMANWTHLGRYAAIPAILRPPVPGFLLGPLSIEKKARKVTKRSAPFKVSNLIEVRPQELRAEDLKRNTRNDLPSICKNILVRLEAHESKAQDLAREKCRQLETDRGTELSEEQLRQVMDGLGLNGSGNVDLLRFVINPHSYGQTVENMFYVSFLLHEGNIELKFDGNGLPGIVPYKVRDDEAESASRARAPTRHQAIMSIDMEMWSAIIEAFGIKQPIIPHRQEEDQTGPGARGWYY</sequence>
<dbReference type="Proteomes" id="UP001322138">
    <property type="component" value="Unassembled WGS sequence"/>
</dbReference>
<proteinExistence type="inferred from homology"/>
<dbReference type="Pfam" id="PF08743">
    <property type="entry name" value="Nse4_C"/>
    <property type="match status" value="1"/>
</dbReference>
<keyword evidence="5 7" id="KW-0234">DNA repair</keyword>
<protein>
    <recommendedName>
        <fullName evidence="7">Non-structural maintenance of chromosomes element 4</fullName>
    </recommendedName>
</protein>
<feature type="region of interest" description="Disordered" evidence="8">
    <location>
        <begin position="160"/>
        <end position="196"/>
    </location>
</feature>
<gene>
    <name evidence="11" type="ORF">QC761_120020</name>
</gene>
<feature type="compositionally biased region" description="Acidic residues" evidence="8">
    <location>
        <begin position="186"/>
        <end position="196"/>
    </location>
</feature>